<gene>
    <name evidence="5" type="ORF">FDK13_28180</name>
</gene>
<dbReference type="SUPFAM" id="SSF46689">
    <property type="entry name" value="Homeodomain-like"/>
    <property type="match status" value="1"/>
</dbReference>
<dbReference type="Gene3D" id="1.10.10.60">
    <property type="entry name" value="Homeodomain-like"/>
    <property type="match status" value="1"/>
</dbReference>
<keyword evidence="3" id="KW-0804">Transcription</keyword>
<evidence type="ECO:0000256" key="3">
    <source>
        <dbReference type="ARBA" id="ARBA00023163"/>
    </source>
</evidence>
<name>A0A4V6BHY8_9BACT</name>
<accession>A0A4V6BHY8</accession>
<keyword evidence="2" id="KW-0238">DNA-binding</keyword>
<dbReference type="RefSeq" id="WP_137343369.1">
    <property type="nucleotide sequence ID" value="NZ_SZVO01000017.1"/>
</dbReference>
<dbReference type="InterPro" id="IPR003313">
    <property type="entry name" value="AraC-bd"/>
</dbReference>
<dbReference type="Pfam" id="PF12833">
    <property type="entry name" value="HTH_18"/>
    <property type="match status" value="1"/>
</dbReference>
<organism evidence="5 6">
    <name type="scientific">Dyadobacter frigoris</name>
    <dbReference type="NCBI Taxonomy" id="2576211"/>
    <lineage>
        <taxon>Bacteria</taxon>
        <taxon>Pseudomonadati</taxon>
        <taxon>Bacteroidota</taxon>
        <taxon>Cytophagia</taxon>
        <taxon>Cytophagales</taxon>
        <taxon>Spirosomataceae</taxon>
        <taxon>Dyadobacter</taxon>
    </lineage>
</organism>
<evidence type="ECO:0000256" key="2">
    <source>
        <dbReference type="ARBA" id="ARBA00023125"/>
    </source>
</evidence>
<evidence type="ECO:0000259" key="4">
    <source>
        <dbReference type="PROSITE" id="PS01124"/>
    </source>
</evidence>
<dbReference type="EMBL" id="SZVO01000017">
    <property type="protein sequence ID" value="TKT87983.1"/>
    <property type="molecule type" value="Genomic_DNA"/>
</dbReference>
<dbReference type="InterPro" id="IPR018060">
    <property type="entry name" value="HTH_AraC"/>
</dbReference>
<comment type="caution">
    <text evidence="5">The sequence shown here is derived from an EMBL/GenBank/DDBJ whole genome shotgun (WGS) entry which is preliminary data.</text>
</comment>
<evidence type="ECO:0000313" key="6">
    <source>
        <dbReference type="Proteomes" id="UP000304900"/>
    </source>
</evidence>
<sequence>MKRIIHKHEELLQTFDSESEVVIGGFSVKINEVVKKEDFTNEHFRSDYIIICMVTSGSMTLGIDLKKYHLPVNGFILAPPNALKQFVQASENATLSVVSFTGDFLNRIGISNLKTELFEYFSTKFSPYWQLDQTAADMIKNLMHDLERRSLTANTHPFGKELLYTCFQTFLYEIAGLSKIYSEPVNTYLSRKENLVMEFLQLVQKHFKKQRSVNAYADMLSITAKYLTETVKEITGKNAGEMIDDIVMLEAKYLLNDPALSIGQTADLLNFNDQSFFGKFFKRHAGMSPKEYRNSL</sequence>
<dbReference type="PANTHER" id="PTHR43280">
    <property type="entry name" value="ARAC-FAMILY TRANSCRIPTIONAL REGULATOR"/>
    <property type="match status" value="1"/>
</dbReference>
<evidence type="ECO:0000256" key="1">
    <source>
        <dbReference type="ARBA" id="ARBA00023015"/>
    </source>
</evidence>
<keyword evidence="6" id="KW-1185">Reference proteome</keyword>
<dbReference type="Proteomes" id="UP000304900">
    <property type="component" value="Unassembled WGS sequence"/>
</dbReference>
<dbReference type="GO" id="GO:0043565">
    <property type="term" value="F:sequence-specific DNA binding"/>
    <property type="evidence" value="ECO:0007669"/>
    <property type="project" value="InterPro"/>
</dbReference>
<dbReference type="AlphaFoldDB" id="A0A4V6BHY8"/>
<keyword evidence="1" id="KW-0805">Transcription regulation</keyword>
<dbReference type="PANTHER" id="PTHR43280:SF32">
    <property type="entry name" value="TRANSCRIPTIONAL REGULATORY PROTEIN"/>
    <property type="match status" value="1"/>
</dbReference>
<dbReference type="GO" id="GO:0003700">
    <property type="term" value="F:DNA-binding transcription factor activity"/>
    <property type="evidence" value="ECO:0007669"/>
    <property type="project" value="InterPro"/>
</dbReference>
<dbReference type="SMART" id="SM00342">
    <property type="entry name" value="HTH_ARAC"/>
    <property type="match status" value="1"/>
</dbReference>
<dbReference type="InterPro" id="IPR009057">
    <property type="entry name" value="Homeodomain-like_sf"/>
</dbReference>
<dbReference type="PROSITE" id="PS01124">
    <property type="entry name" value="HTH_ARAC_FAMILY_2"/>
    <property type="match status" value="1"/>
</dbReference>
<reference evidence="5 6" key="1">
    <citation type="submission" date="2019-05" db="EMBL/GenBank/DDBJ databases">
        <title>Dyadobacter AR-3-8 sp. nov., isolated from arctic soil.</title>
        <authorList>
            <person name="Chaudhary D.K."/>
        </authorList>
    </citation>
    <scope>NUCLEOTIDE SEQUENCE [LARGE SCALE GENOMIC DNA]</scope>
    <source>
        <strain evidence="5 6">AR-3-8</strain>
    </source>
</reference>
<dbReference type="Pfam" id="PF02311">
    <property type="entry name" value="AraC_binding"/>
    <property type="match status" value="1"/>
</dbReference>
<proteinExistence type="predicted"/>
<protein>
    <submittedName>
        <fullName evidence="5">Helix-turn-helix domain-containing protein</fullName>
    </submittedName>
</protein>
<feature type="domain" description="HTH araC/xylS-type" evidence="4">
    <location>
        <begin position="197"/>
        <end position="295"/>
    </location>
</feature>
<dbReference type="OrthoDB" id="1007667at2"/>
<evidence type="ECO:0000313" key="5">
    <source>
        <dbReference type="EMBL" id="TKT87983.1"/>
    </source>
</evidence>